<accession>A0AAV5QHZ9</accession>
<dbReference type="PANTHER" id="PTHR43158:SF2">
    <property type="entry name" value="SKFA PEPTIDE EXPORT ATP-BINDING PROTEIN SKFE"/>
    <property type="match status" value="1"/>
</dbReference>
<dbReference type="GO" id="GO:0016887">
    <property type="term" value="F:ATP hydrolysis activity"/>
    <property type="evidence" value="ECO:0007669"/>
    <property type="project" value="InterPro"/>
</dbReference>
<evidence type="ECO:0000259" key="3">
    <source>
        <dbReference type="PROSITE" id="PS50893"/>
    </source>
</evidence>
<reference evidence="4 5" key="1">
    <citation type="journal article" date="2023" name="Elife">
        <title>Identification of key yeast species and microbe-microbe interactions impacting larval growth of Drosophila in the wild.</title>
        <authorList>
            <person name="Mure A."/>
            <person name="Sugiura Y."/>
            <person name="Maeda R."/>
            <person name="Honda K."/>
            <person name="Sakurai N."/>
            <person name="Takahashi Y."/>
            <person name="Watada M."/>
            <person name="Katoh T."/>
            <person name="Gotoh A."/>
            <person name="Gotoh Y."/>
            <person name="Taniguchi I."/>
            <person name="Nakamura K."/>
            <person name="Hayashi T."/>
            <person name="Katayama T."/>
            <person name="Uemura T."/>
            <person name="Hattori Y."/>
        </authorList>
    </citation>
    <scope>NUCLEOTIDE SEQUENCE [LARGE SCALE GENOMIC DNA]</scope>
    <source>
        <strain evidence="4 5">SC-9</strain>
    </source>
</reference>
<proteinExistence type="predicted"/>
<keyword evidence="5" id="KW-1185">Reference proteome</keyword>
<dbReference type="EMBL" id="BTFZ01000003">
    <property type="protein sequence ID" value="GMM34570.1"/>
    <property type="molecule type" value="Genomic_DNA"/>
</dbReference>
<name>A0AAV5QHZ9_9ASCO</name>
<dbReference type="SUPFAM" id="SSF52540">
    <property type="entry name" value="P-loop containing nucleoside triphosphate hydrolases"/>
    <property type="match status" value="1"/>
</dbReference>
<dbReference type="InterPro" id="IPR003593">
    <property type="entry name" value="AAA+_ATPase"/>
</dbReference>
<dbReference type="Gene3D" id="3.40.50.300">
    <property type="entry name" value="P-loop containing nucleotide triphosphate hydrolases"/>
    <property type="match status" value="1"/>
</dbReference>
<evidence type="ECO:0000313" key="4">
    <source>
        <dbReference type="EMBL" id="GMM34570.1"/>
    </source>
</evidence>
<dbReference type="SMART" id="SM00382">
    <property type="entry name" value="AAA"/>
    <property type="match status" value="1"/>
</dbReference>
<comment type="caution">
    <text evidence="4">The sequence shown here is derived from an EMBL/GenBank/DDBJ whole genome shotgun (WGS) entry which is preliminary data.</text>
</comment>
<organism evidence="4 5">
    <name type="scientific">Saccharomycopsis crataegensis</name>
    <dbReference type="NCBI Taxonomy" id="43959"/>
    <lineage>
        <taxon>Eukaryota</taxon>
        <taxon>Fungi</taxon>
        <taxon>Dikarya</taxon>
        <taxon>Ascomycota</taxon>
        <taxon>Saccharomycotina</taxon>
        <taxon>Saccharomycetes</taxon>
        <taxon>Saccharomycopsidaceae</taxon>
        <taxon>Saccharomycopsis</taxon>
    </lineage>
</organism>
<keyword evidence="2 4" id="KW-0067">ATP-binding</keyword>
<dbReference type="GeneID" id="90072549"/>
<dbReference type="AlphaFoldDB" id="A0AAV5QHZ9"/>
<dbReference type="GO" id="GO:0005524">
    <property type="term" value="F:ATP binding"/>
    <property type="evidence" value="ECO:0007669"/>
    <property type="project" value="UniProtKB-KW"/>
</dbReference>
<gene>
    <name evidence="4" type="ORF">DASC09_018950</name>
</gene>
<keyword evidence="1" id="KW-0547">Nucleotide-binding</keyword>
<sequence>MTDLAIEVKNLNYTYPTGSIGLQDISLSLAWGSRLVIVGPNGAGKSTLLKLVSGQRLTSTPQAIKLAGQDPFSRASNNVATFLGTEWILNSVIRRDMPVKTLIESVGINNLPDRRDVLLEILDIDLSWNMNHISDGQRRRVQLLIKLFPLWQVLLLDEVTVDLDVLVRLRLLNWLKQETLTRKSCIIYATHIFDGLATLDFPTHLIHLNKGKITKSINFNDDIEFVAAGQGTEDESEVKYNDIEQILRGKSDGNKTIEDQHTRKKMKICMVPSVHPLALHWLSEDYKSSKQ</sequence>
<dbReference type="InterPro" id="IPR003439">
    <property type="entry name" value="ABC_transporter-like_ATP-bd"/>
</dbReference>
<evidence type="ECO:0000256" key="2">
    <source>
        <dbReference type="ARBA" id="ARBA00022840"/>
    </source>
</evidence>
<dbReference type="InterPro" id="IPR027417">
    <property type="entry name" value="P-loop_NTPase"/>
</dbReference>
<feature type="domain" description="ABC transporter" evidence="3">
    <location>
        <begin position="6"/>
        <end position="235"/>
    </location>
</feature>
<dbReference type="Proteomes" id="UP001360560">
    <property type="component" value="Unassembled WGS sequence"/>
</dbReference>
<protein>
    <submittedName>
        <fullName evidence="4">ATP-binding cassette family ATPase</fullName>
    </submittedName>
</protein>
<dbReference type="RefSeq" id="XP_064851570.1">
    <property type="nucleotide sequence ID" value="XM_064995498.1"/>
</dbReference>
<evidence type="ECO:0000256" key="1">
    <source>
        <dbReference type="ARBA" id="ARBA00022741"/>
    </source>
</evidence>
<dbReference type="PROSITE" id="PS50893">
    <property type="entry name" value="ABC_TRANSPORTER_2"/>
    <property type="match status" value="1"/>
</dbReference>
<evidence type="ECO:0000313" key="5">
    <source>
        <dbReference type="Proteomes" id="UP001360560"/>
    </source>
</evidence>
<dbReference type="Pfam" id="PF00005">
    <property type="entry name" value="ABC_tran"/>
    <property type="match status" value="1"/>
</dbReference>
<dbReference type="PANTHER" id="PTHR43158">
    <property type="entry name" value="SKFA PEPTIDE EXPORT ATP-BINDING PROTEIN SKFE"/>
    <property type="match status" value="1"/>
</dbReference>